<dbReference type="RefSeq" id="XP_014675996.1">
    <property type="nucleotide sequence ID" value="XM_014820510.1"/>
</dbReference>
<keyword evidence="1" id="KW-1185">Reference proteome</keyword>
<dbReference type="Proteomes" id="UP000695022">
    <property type="component" value="Unplaced"/>
</dbReference>
<dbReference type="Gene3D" id="3.40.50.1820">
    <property type="entry name" value="alpha/beta hydrolase"/>
    <property type="match status" value="2"/>
</dbReference>
<dbReference type="PANTHER" id="PTHR43798">
    <property type="entry name" value="MONOACYLGLYCEROL LIPASE"/>
    <property type="match status" value="1"/>
</dbReference>
<accession>A0ABM1EUX5</accession>
<dbReference type="SUPFAM" id="SSF53474">
    <property type="entry name" value="alpha/beta-Hydrolases"/>
    <property type="match status" value="1"/>
</dbReference>
<dbReference type="GeneID" id="106815974"/>
<evidence type="ECO:0000313" key="1">
    <source>
        <dbReference type="Proteomes" id="UP000695022"/>
    </source>
</evidence>
<reference evidence="2" key="1">
    <citation type="submission" date="2025-08" db="UniProtKB">
        <authorList>
            <consortium name="RefSeq"/>
        </authorList>
    </citation>
    <scope>IDENTIFICATION</scope>
</reference>
<dbReference type="InterPro" id="IPR050266">
    <property type="entry name" value="AB_hydrolase_sf"/>
</dbReference>
<dbReference type="InterPro" id="IPR029058">
    <property type="entry name" value="AB_hydrolase_fold"/>
</dbReference>
<evidence type="ECO:0000313" key="2">
    <source>
        <dbReference type="RefSeq" id="XP_014675996.1"/>
    </source>
</evidence>
<sequence>MRAMLCVPMGCVITWTAILATALAIFLAWPAPLMSRELRDWRDSGHFFKYRDYKIFYKDQRSSSDETRFSDEVLICLHGFPTFSMDWLKIWDKFLENKYNRVIALDFLGFGFSDKPVRVFSYNERQQNERLPAGILIKSLCLTNGGIFPETNFPKFTQKALMLPYVGPTIGYVMNYFTFRRELGHVFGATTQPTDAEFADFWAAVRYKDQNLVIHRLIGYIPERRANRDRWVEAIQKTSIPLLMIYGPADIINPPPFADYYRRTVANSALVELESHVAHYPQWEDPHAFADAYFRFLDGLPTATT</sequence>
<name>A0ABM1EUX5_PRICU</name>
<proteinExistence type="predicted"/>
<organism evidence="1 2">
    <name type="scientific">Priapulus caudatus</name>
    <name type="common">Priapulid worm</name>
    <dbReference type="NCBI Taxonomy" id="37621"/>
    <lineage>
        <taxon>Eukaryota</taxon>
        <taxon>Metazoa</taxon>
        <taxon>Ecdysozoa</taxon>
        <taxon>Scalidophora</taxon>
        <taxon>Priapulida</taxon>
        <taxon>Priapulimorpha</taxon>
        <taxon>Priapulimorphida</taxon>
        <taxon>Priapulidae</taxon>
        <taxon>Priapulus</taxon>
    </lineage>
</organism>
<gene>
    <name evidence="2" type="primary">LOC106815974</name>
</gene>
<dbReference type="PANTHER" id="PTHR43798:SF33">
    <property type="entry name" value="HYDROLASE, PUTATIVE (AFU_ORTHOLOGUE AFUA_2G14860)-RELATED"/>
    <property type="match status" value="1"/>
</dbReference>
<protein>
    <submittedName>
        <fullName evidence="2">Mesoderm-specific transcript protein-like</fullName>
    </submittedName>
</protein>